<name>A0AB39BRB2_9BACI</name>
<dbReference type="GO" id="GO:0016787">
    <property type="term" value="F:hydrolase activity"/>
    <property type="evidence" value="ECO:0007669"/>
    <property type="project" value="UniProtKB-KW"/>
</dbReference>
<protein>
    <submittedName>
        <fullName evidence="1">Alpha/beta hydrolase</fullName>
    </submittedName>
</protein>
<organism evidence="1">
    <name type="scientific">Alkalihalophilus sp. As8PL</name>
    <dbReference type="NCBI Taxonomy" id="3237103"/>
    <lineage>
        <taxon>Bacteria</taxon>
        <taxon>Bacillati</taxon>
        <taxon>Bacillota</taxon>
        <taxon>Bacilli</taxon>
        <taxon>Bacillales</taxon>
        <taxon>Bacillaceae</taxon>
        <taxon>Alkalihalophilus</taxon>
    </lineage>
</organism>
<dbReference type="SUPFAM" id="SSF53474">
    <property type="entry name" value="alpha/beta-Hydrolases"/>
    <property type="match status" value="1"/>
</dbReference>
<gene>
    <name evidence="1" type="ORF">AB3N04_16570</name>
</gene>
<accession>A0AB39BRB2</accession>
<reference evidence="1" key="1">
    <citation type="submission" date="2024-07" db="EMBL/GenBank/DDBJ databases">
        <title>Identification and characteristics of an arsenic-resistant bacterial isolate, which belongs to a novel species.</title>
        <authorList>
            <person name="Juszczyk A."/>
            <person name="Kowalczyk A."/>
            <person name="Was K."/>
            <person name="Kosowicz W."/>
            <person name="Budzyn A."/>
            <person name="Latowski D."/>
        </authorList>
    </citation>
    <scope>NUCLEOTIDE SEQUENCE</scope>
    <source>
        <strain evidence="1">As8PL</strain>
    </source>
</reference>
<proteinExistence type="predicted"/>
<keyword evidence="1" id="KW-0378">Hydrolase</keyword>
<dbReference type="RefSeq" id="WP_368503761.1">
    <property type="nucleotide sequence ID" value="NZ_CP162551.1"/>
</dbReference>
<sequence length="248" mass="29034">MSLNETFFKLENQWNLLFFPERPNGFAVLIIGEHPKSVEADTSIWHQHPERFSFIHSLLNEGYTVFTSELFGKHWGSSRAVDYMEQLYHLIYKRALLNKKVHLIAEGSGALVTQALLKRRPEVIRSAFFINPCMYLDAFAKQEEQNKLYYKRFIREFLTAHGLSQDELDPSVFKRQLSLNEPNECPPLHIIHDVTNKRYPFEQHSRPFTKECEDNNIPITLSLHGGSKSYSSFIHPALKFFKKTEMKL</sequence>
<dbReference type="InterPro" id="IPR029058">
    <property type="entry name" value="AB_hydrolase_fold"/>
</dbReference>
<dbReference type="EMBL" id="CP162551">
    <property type="protein sequence ID" value="XDI36298.1"/>
    <property type="molecule type" value="Genomic_DNA"/>
</dbReference>
<dbReference type="AlphaFoldDB" id="A0AB39BRB2"/>
<dbReference type="Gene3D" id="3.40.50.1820">
    <property type="entry name" value="alpha/beta hydrolase"/>
    <property type="match status" value="1"/>
</dbReference>
<evidence type="ECO:0000313" key="1">
    <source>
        <dbReference type="EMBL" id="XDI36298.1"/>
    </source>
</evidence>